<accession>A0A699KRP5</accession>
<comment type="caution">
    <text evidence="1">The sequence shown here is derived from an EMBL/GenBank/DDBJ whole genome shotgun (WGS) entry which is preliminary data.</text>
</comment>
<protein>
    <submittedName>
        <fullName evidence="1">Uncharacterized protein</fullName>
    </submittedName>
</protein>
<sequence length="108" mass="12178">MQVGRALKILLPEKQIVTDSSKMVSDKIQFVLSRFFTTSVGIKKPKFLIKMSQRRSEGEESEYAFFEGDGLSSDEWGDYGVAGDDYECSLVFDDDQYEEKIVSGDVGK</sequence>
<dbReference type="AlphaFoldDB" id="A0A699KRP5"/>
<name>A0A699KRP5_TANCI</name>
<gene>
    <name evidence="1" type="ORF">Tci_680046</name>
</gene>
<organism evidence="1">
    <name type="scientific">Tanacetum cinerariifolium</name>
    <name type="common">Dalmatian daisy</name>
    <name type="synonym">Chrysanthemum cinerariifolium</name>
    <dbReference type="NCBI Taxonomy" id="118510"/>
    <lineage>
        <taxon>Eukaryota</taxon>
        <taxon>Viridiplantae</taxon>
        <taxon>Streptophyta</taxon>
        <taxon>Embryophyta</taxon>
        <taxon>Tracheophyta</taxon>
        <taxon>Spermatophyta</taxon>
        <taxon>Magnoliopsida</taxon>
        <taxon>eudicotyledons</taxon>
        <taxon>Gunneridae</taxon>
        <taxon>Pentapetalae</taxon>
        <taxon>asterids</taxon>
        <taxon>campanulids</taxon>
        <taxon>Asterales</taxon>
        <taxon>Asteraceae</taxon>
        <taxon>Asteroideae</taxon>
        <taxon>Anthemideae</taxon>
        <taxon>Anthemidinae</taxon>
        <taxon>Tanacetum</taxon>
    </lineage>
</organism>
<reference evidence="1" key="1">
    <citation type="journal article" date="2019" name="Sci. Rep.">
        <title>Draft genome of Tanacetum cinerariifolium, the natural source of mosquito coil.</title>
        <authorList>
            <person name="Yamashiro T."/>
            <person name="Shiraishi A."/>
            <person name="Satake H."/>
            <person name="Nakayama K."/>
        </authorList>
    </citation>
    <scope>NUCLEOTIDE SEQUENCE</scope>
</reference>
<evidence type="ECO:0000313" key="1">
    <source>
        <dbReference type="EMBL" id="GFB08075.1"/>
    </source>
</evidence>
<proteinExistence type="predicted"/>
<dbReference type="EMBL" id="BKCJ010547830">
    <property type="protein sequence ID" value="GFB08075.1"/>
    <property type="molecule type" value="Genomic_DNA"/>
</dbReference>